<name>A0A803QEE7_CANSA</name>
<protein>
    <recommendedName>
        <fullName evidence="3">RNase H type-1 domain-containing protein</fullName>
    </recommendedName>
</protein>
<sequence>MERNRVVHGSTTKPAPTLASFAVNYLSNFWTAKGKYHNAAGNNAPILAPAAANAPWKPPTGTDLKLNVDAALDANRNIIGVVVVVRNSAGHVLAALAKPIIGNFASHEMEAKAMFIVLIGLYSCNCRLQ</sequence>
<dbReference type="Proteomes" id="UP000596661">
    <property type="component" value="Chromosome 9"/>
</dbReference>
<evidence type="ECO:0000313" key="1">
    <source>
        <dbReference type="EnsemblPlants" id="cds.evm.model.09.1428"/>
    </source>
</evidence>
<dbReference type="EnsemblPlants" id="evm.model.09.1428">
    <property type="protein sequence ID" value="cds.evm.model.09.1428"/>
    <property type="gene ID" value="evm.TU.09.1428"/>
</dbReference>
<evidence type="ECO:0008006" key="3">
    <source>
        <dbReference type="Google" id="ProtNLM"/>
    </source>
</evidence>
<dbReference type="AlphaFoldDB" id="A0A803QEE7"/>
<organism evidence="1 2">
    <name type="scientific">Cannabis sativa</name>
    <name type="common">Hemp</name>
    <name type="synonym">Marijuana</name>
    <dbReference type="NCBI Taxonomy" id="3483"/>
    <lineage>
        <taxon>Eukaryota</taxon>
        <taxon>Viridiplantae</taxon>
        <taxon>Streptophyta</taxon>
        <taxon>Embryophyta</taxon>
        <taxon>Tracheophyta</taxon>
        <taxon>Spermatophyta</taxon>
        <taxon>Magnoliopsida</taxon>
        <taxon>eudicotyledons</taxon>
        <taxon>Gunneridae</taxon>
        <taxon>Pentapetalae</taxon>
        <taxon>rosids</taxon>
        <taxon>fabids</taxon>
        <taxon>Rosales</taxon>
        <taxon>Cannabaceae</taxon>
        <taxon>Cannabis</taxon>
    </lineage>
</organism>
<keyword evidence="2" id="KW-1185">Reference proteome</keyword>
<reference evidence="1" key="1">
    <citation type="submission" date="2018-11" db="EMBL/GenBank/DDBJ databases">
        <authorList>
            <person name="Grassa J C."/>
        </authorList>
    </citation>
    <scope>NUCLEOTIDE SEQUENCE [LARGE SCALE GENOMIC DNA]</scope>
</reference>
<dbReference type="EMBL" id="UZAU01000769">
    <property type="status" value="NOT_ANNOTATED_CDS"/>
    <property type="molecule type" value="Genomic_DNA"/>
</dbReference>
<proteinExistence type="predicted"/>
<accession>A0A803QEE7</accession>
<reference evidence="1" key="2">
    <citation type="submission" date="2021-03" db="UniProtKB">
        <authorList>
            <consortium name="EnsemblPlants"/>
        </authorList>
    </citation>
    <scope>IDENTIFICATION</scope>
</reference>
<dbReference type="Gramene" id="evm.model.09.1428">
    <property type="protein sequence ID" value="cds.evm.model.09.1428"/>
    <property type="gene ID" value="evm.TU.09.1428"/>
</dbReference>
<evidence type="ECO:0000313" key="2">
    <source>
        <dbReference type="Proteomes" id="UP000596661"/>
    </source>
</evidence>